<sequence>MVPCFICGKDATGGFIHGFVPAPDSQKVGLCPQHDTLENKKKAILHWIIAMKADVANQNALNAVRLKAPLRYTLSIRYSDGGVVSIPCLSWDITDSNTLQITRLDRTLSFVPLHHVRQFDVTEDAGAAGQEASDRRTASPKDGSGN</sequence>
<proteinExistence type="predicted"/>
<dbReference type="Proteomes" id="UP000503820">
    <property type="component" value="Unassembled WGS sequence"/>
</dbReference>
<dbReference type="AlphaFoldDB" id="A0A7J0BP17"/>
<keyword evidence="3" id="KW-1185">Reference proteome</keyword>
<comment type="caution">
    <text evidence="2">The sequence shown here is derived from an EMBL/GenBank/DDBJ whole genome shotgun (WGS) entry which is preliminary data.</text>
</comment>
<name>A0A7J0BP17_9BACT</name>
<evidence type="ECO:0000313" key="3">
    <source>
        <dbReference type="Proteomes" id="UP000503820"/>
    </source>
</evidence>
<feature type="region of interest" description="Disordered" evidence="1">
    <location>
        <begin position="122"/>
        <end position="146"/>
    </location>
</feature>
<evidence type="ECO:0000313" key="2">
    <source>
        <dbReference type="EMBL" id="GFM35436.1"/>
    </source>
</evidence>
<evidence type="ECO:0000256" key="1">
    <source>
        <dbReference type="SAM" id="MobiDB-lite"/>
    </source>
</evidence>
<organism evidence="2 3">
    <name type="scientific">Desulfovibrio psychrotolerans</name>
    <dbReference type="NCBI Taxonomy" id="415242"/>
    <lineage>
        <taxon>Bacteria</taxon>
        <taxon>Pseudomonadati</taxon>
        <taxon>Thermodesulfobacteriota</taxon>
        <taxon>Desulfovibrionia</taxon>
        <taxon>Desulfovibrionales</taxon>
        <taxon>Desulfovibrionaceae</taxon>
        <taxon>Desulfovibrio</taxon>
    </lineage>
</organism>
<gene>
    <name evidence="2" type="ORF">DSM19430T_01200</name>
</gene>
<accession>A0A7J0BP17</accession>
<dbReference type="RefSeq" id="WP_174408160.1">
    <property type="nucleotide sequence ID" value="NZ_BLVP01000001.1"/>
</dbReference>
<dbReference type="EMBL" id="BLVP01000001">
    <property type="protein sequence ID" value="GFM35436.1"/>
    <property type="molecule type" value="Genomic_DNA"/>
</dbReference>
<reference evidence="2 3" key="1">
    <citation type="submission" date="2020-05" db="EMBL/GenBank/DDBJ databases">
        <title>Draft genome sequence of Desulfovibrio psychrotolerans JS1T.</title>
        <authorList>
            <person name="Ueno A."/>
            <person name="Tamazawa S."/>
            <person name="Tamamura S."/>
            <person name="Murakami T."/>
            <person name="Kiyama T."/>
            <person name="Inomata H."/>
            <person name="Amano Y."/>
            <person name="Miyakawa K."/>
            <person name="Tamaki H."/>
            <person name="Naganuma T."/>
            <person name="Kaneko K."/>
        </authorList>
    </citation>
    <scope>NUCLEOTIDE SEQUENCE [LARGE SCALE GENOMIC DNA]</scope>
    <source>
        <strain evidence="2 3">JS1</strain>
    </source>
</reference>
<protein>
    <submittedName>
        <fullName evidence="2">Uncharacterized protein</fullName>
    </submittedName>
</protein>